<reference evidence="4 5" key="1">
    <citation type="journal article" date="2021" name="BMC Biol.">
        <title>Horizontally acquired antibacterial genes associated with adaptive radiation of ladybird beetles.</title>
        <authorList>
            <person name="Li H.S."/>
            <person name="Tang X.F."/>
            <person name="Huang Y.H."/>
            <person name="Xu Z.Y."/>
            <person name="Chen M.L."/>
            <person name="Du X.Y."/>
            <person name="Qiu B.Y."/>
            <person name="Chen P.T."/>
            <person name="Zhang W."/>
            <person name="Slipinski A."/>
            <person name="Escalona H.E."/>
            <person name="Waterhouse R.M."/>
            <person name="Zwick A."/>
            <person name="Pang H."/>
        </authorList>
    </citation>
    <scope>NUCLEOTIDE SEQUENCE [LARGE SCALE GENOMIC DNA]</scope>
    <source>
        <strain evidence="4">SYSU2018</strain>
    </source>
</reference>
<dbReference type="Proteomes" id="UP001516400">
    <property type="component" value="Unassembled WGS sequence"/>
</dbReference>
<dbReference type="InterPro" id="IPR020841">
    <property type="entry name" value="PKS_Beta-ketoAc_synthase_dom"/>
</dbReference>
<protein>
    <recommendedName>
        <fullName evidence="3">Ketosynthase family 3 (KS3) domain-containing protein</fullName>
    </recommendedName>
</protein>
<organism evidence="4 5">
    <name type="scientific">Cryptolaemus montrouzieri</name>
    <dbReference type="NCBI Taxonomy" id="559131"/>
    <lineage>
        <taxon>Eukaryota</taxon>
        <taxon>Metazoa</taxon>
        <taxon>Ecdysozoa</taxon>
        <taxon>Arthropoda</taxon>
        <taxon>Hexapoda</taxon>
        <taxon>Insecta</taxon>
        <taxon>Pterygota</taxon>
        <taxon>Neoptera</taxon>
        <taxon>Endopterygota</taxon>
        <taxon>Coleoptera</taxon>
        <taxon>Polyphaga</taxon>
        <taxon>Cucujiformia</taxon>
        <taxon>Coccinelloidea</taxon>
        <taxon>Coccinellidae</taxon>
        <taxon>Scymninae</taxon>
        <taxon>Scymnini</taxon>
        <taxon>Cryptolaemus</taxon>
    </lineage>
</organism>
<evidence type="ECO:0000313" key="4">
    <source>
        <dbReference type="EMBL" id="KAL3270433.1"/>
    </source>
</evidence>
<dbReference type="EMBL" id="JABFTP020000042">
    <property type="protein sequence ID" value="KAL3270433.1"/>
    <property type="molecule type" value="Genomic_DNA"/>
</dbReference>
<dbReference type="PANTHER" id="PTHR43775:SF23">
    <property type="entry name" value="FATTY ACID SYNTHASE 3"/>
    <property type="match status" value="1"/>
</dbReference>
<dbReference type="SUPFAM" id="SSF53901">
    <property type="entry name" value="Thiolase-like"/>
    <property type="match status" value="1"/>
</dbReference>
<dbReference type="InterPro" id="IPR032821">
    <property type="entry name" value="PKS_assoc"/>
</dbReference>
<dbReference type="AlphaFoldDB" id="A0ABD2MVG7"/>
<name>A0ABD2MVG7_9CUCU</name>
<dbReference type="PANTHER" id="PTHR43775">
    <property type="entry name" value="FATTY ACID SYNTHASE"/>
    <property type="match status" value="1"/>
</dbReference>
<dbReference type="Pfam" id="PF16197">
    <property type="entry name" value="KAsynt_C_assoc"/>
    <property type="match status" value="1"/>
</dbReference>
<dbReference type="InterPro" id="IPR014030">
    <property type="entry name" value="Ketoacyl_synth_N"/>
</dbReference>
<sequence length="561" mass="62021">MAPNILDNKAQEEQITDPSILNGRFLANPPPGEEVCVTGVSGVFPNSEDVHELRHNLFNKIDMVDGDTRRWEPIHPEVPQRTGKIPNIEKFDAGYFGVHHRQANSLDPMVRIFLEKTVEAILDAGLHPSELEGTKTGVFVGSCFSESEKDWFFDNVEPQQFGITGCLRSMIPNRVSYFLKLNGPSHITDTACSSSLYAVENAYSAIRNGICDMAIVGGTNLTLHPFVSLQFARLGVLSQDGCCKSFDATGNGYARSEAVTCILMQKAKDSRRIYAKIVHAKTNCDGYKEQGITYPSGETQKKLLQEFYKECDVDPRSLSFLEAHGTGTKVGDPEEANAIDEVFCTGRDTPLLIGSIKSNLGHTEPASGLCSITKCIIGLEEGVIPPNIHYSKPREGVKALEEGRIKVVSEKIPLQDDRGLMGINSFGFGGGNCHVLLKWNTKVKVNGGEPKDDLPRLVCISGRTEESITSLTDDVNSRKLDAEHVQLLHEIFKKDIESHQYRGYTIASKSGKVKTSLKKYYGERPSLILAFGSFEESWQEQCRHLFVVPVLPQLFIGSTIY</sequence>
<evidence type="ECO:0000256" key="1">
    <source>
        <dbReference type="ARBA" id="ARBA00022679"/>
    </source>
</evidence>
<comment type="caution">
    <text evidence="4">The sequence shown here is derived from an EMBL/GenBank/DDBJ whole genome shotgun (WGS) entry which is preliminary data.</text>
</comment>
<gene>
    <name evidence="4" type="ORF">HHI36_020988</name>
</gene>
<feature type="domain" description="Ketosynthase family 3 (KS3)" evidence="3">
    <location>
        <begin position="32"/>
        <end position="439"/>
    </location>
</feature>
<accession>A0ABD2MVG7</accession>
<dbReference type="SMART" id="SM00825">
    <property type="entry name" value="PKS_KS"/>
    <property type="match status" value="1"/>
</dbReference>
<dbReference type="PROSITE" id="PS52004">
    <property type="entry name" value="KS3_2"/>
    <property type="match status" value="1"/>
</dbReference>
<keyword evidence="1 2" id="KW-0808">Transferase</keyword>
<dbReference type="InterPro" id="IPR016039">
    <property type="entry name" value="Thiolase-like"/>
</dbReference>
<dbReference type="CDD" id="cd00833">
    <property type="entry name" value="PKS"/>
    <property type="match status" value="1"/>
</dbReference>
<proteinExistence type="inferred from homology"/>
<evidence type="ECO:0000256" key="2">
    <source>
        <dbReference type="RuleBase" id="RU003694"/>
    </source>
</evidence>
<dbReference type="InterPro" id="IPR050091">
    <property type="entry name" value="PKS_NRPS_Biosynth_Enz"/>
</dbReference>
<dbReference type="GO" id="GO:0016740">
    <property type="term" value="F:transferase activity"/>
    <property type="evidence" value="ECO:0007669"/>
    <property type="project" value="UniProtKB-KW"/>
</dbReference>
<dbReference type="InterPro" id="IPR014031">
    <property type="entry name" value="Ketoacyl_synth_C"/>
</dbReference>
<dbReference type="Gene3D" id="3.30.70.3290">
    <property type="match status" value="1"/>
</dbReference>
<comment type="similarity">
    <text evidence="2">Belongs to the thiolase-like superfamily. Beta-ketoacyl-ACP synthases family.</text>
</comment>
<dbReference type="PROSITE" id="PS00606">
    <property type="entry name" value="KS3_1"/>
    <property type="match status" value="1"/>
</dbReference>
<evidence type="ECO:0000313" key="5">
    <source>
        <dbReference type="Proteomes" id="UP001516400"/>
    </source>
</evidence>
<evidence type="ECO:0000259" key="3">
    <source>
        <dbReference type="PROSITE" id="PS52004"/>
    </source>
</evidence>
<keyword evidence="5" id="KW-1185">Reference proteome</keyword>
<dbReference type="InterPro" id="IPR018201">
    <property type="entry name" value="Ketoacyl_synth_AS"/>
</dbReference>
<dbReference type="Pfam" id="PF00109">
    <property type="entry name" value="ketoacyl-synt"/>
    <property type="match status" value="1"/>
</dbReference>
<dbReference type="Pfam" id="PF02801">
    <property type="entry name" value="Ketoacyl-synt_C"/>
    <property type="match status" value="1"/>
</dbReference>
<dbReference type="Gene3D" id="3.40.47.10">
    <property type="match status" value="1"/>
</dbReference>